<feature type="domain" description="Calx-beta" evidence="23">
    <location>
        <begin position="529"/>
        <end position="629"/>
    </location>
</feature>
<keyword evidence="12" id="KW-0112">Calmodulin-binding</keyword>
<keyword evidence="13 21" id="KW-1133">Transmembrane helix</keyword>
<feature type="transmembrane region" description="Helical" evidence="21">
    <location>
        <begin position="865"/>
        <end position="885"/>
    </location>
</feature>
<evidence type="ECO:0000256" key="13">
    <source>
        <dbReference type="ARBA" id="ARBA00022989"/>
    </source>
</evidence>
<evidence type="ECO:0000256" key="15">
    <source>
        <dbReference type="ARBA" id="ARBA00023065"/>
    </source>
</evidence>
<keyword evidence="11" id="KW-0106">Calcium</keyword>
<keyword evidence="5" id="KW-1003">Cell membrane</keyword>
<evidence type="ECO:0000256" key="16">
    <source>
        <dbReference type="ARBA" id="ARBA00023136"/>
    </source>
</evidence>
<dbReference type="GO" id="GO:0098794">
    <property type="term" value="C:postsynapse"/>
    <property type="evidence" value="ECO:0007669"/>
    <property type="project" value="TreeGrafter"/>
</dbReference>
<feature type="transmembrane region" description="Helical" evidence="21">
    <location>
        <begin position="82"/>
        <end position="100"/>
    </location>
</feature>
<feature type="chain" id="PRO_5025571469" evidence="22">
    <location>
        <begin position="25"/>
        <end position="931"/>
    </location>
</feature>
<organism evidence="24 25">
    <name type="scientific">Sinocyclocheilus anshuiensis</name>
    <dbReference type="NCBI Taxonomy" id="1608454"/>
    <lineage>
        <taxon>Eukaryota</taxon>
        <taxon>Metazoa</taxon>
        <taxon>Chordata</taxon>
        <taxon>Craniata</taxon>
        <taxon>Vertebrata</taxon>
        <taxon>Euteleostomi</taxon>
        <taxon>Actinopterygii</taxon>
        <taxon>Neopterygii</taxon>
        <taxon>Teleostei</taxon>
        <taxon>Ostariophysi</taxon>
        <taxon>Cypriniformes</taxon>
        <taxon>Cyprinidae</taxon>
        <taxon>Cyprininae</taxon>
        <taxon>Sinocyclocheilus</taxon>
    </lineage>
</organism>
<keyword evidence="6" id="KW-0109">Calcium transport</keyword>
<evidence type="ECO:0000256" key="9">
    <source>
        <dbReference type="ARBA" id="ARBA00022729"/>
    </source>
</evidence>
<feature type="transmembrane region" description="Helical" evidence="21">
    <location>
        <begin position="756"/>
        <end position="780"/>
    </location>
</feature>
<feature type="signal peptide" evidence="22">
    <location>
        <begin position="1"/>
        <end position="24"/>
    </location>
</feature>
<reference evidence="24" key="1">
    <citation type="submission" date="2025-08" db="UniProtKB">
        <authorList>
            <consortium name="Ensembl"/>
        </authorList>
    </citation>
    <scope>IDENTIFICATION</scope>
</reference>
<dbReference type="SUPFAM" id="SSF141072">
    <property type="entry name" value="CalX-like"/>
    <property type="match status" value="2"/>
</dbReference>
<keyword evidence="10" id="KW-0677">Repeat</keyword>
<dbReference type="InterPro" id="IPR003644">
    <property type="entry name" value="Calx_beta"/>
</dbReference>
<dbReference type="KEGG" id="sanh:107695067"/>
<keyword evidence="16 21" id="KW-0472">Membrane</keyword>
<feature type="transmembrane region" description="Helical" evidence="21">
    <location>
        <begin position="906"/>
        <end position="928"/>
    </location>
</feature>
<dbReference type="PANTHER" id="PTHR11878:SF69">
    <property type="entry name" value="SODIUM CALCIUM EXCHANGER 1H"/>
    <property type="match status" value="1"/>
</dbReference>
<name>A0A671NSD6_9TELE</name>
<keyword evidence="4" id="KW-0050">Antiport</keyword>
<dbReference type="GO" id="GO:0098703">
    <property type="term" value="P:calcium ion import across plasma membrane"/>
    <property type="evidence" value="ECO:0007669"/>
    <property type="project" value="TreeGrafter"/>
</dbReference>
<evidence type="ECO:0000313" key="25">
    <source>
        <dbReference type="Proteomes" id="UP000472260"/>
    </source>
</evidence>
<dbReference type="RefSeq" id="XP_016350341.1">
    <property type="nucleotide sequence ID" value="XM_016494855.1"/>
</dbReference>
<dbReference type="SMART" id="SM00237">
    <property type="entry name" value="Calx_beta"/>
    <property type="match status" value="2"/>
</dbReference>
<evidence type="ECO:0000256" key="2">
    <source>
        <dbReference type="ARBA" id="ARBA00007489"/>
    </source>
</evidence>
<evidence type="ECO:0000256" key="3">
    <source>
        <dbReference type="ARBA" id="ARBA00022448"/>
    </source>
</evidence>
<evidence type="ECO:0000256" key="4">
    <source>
        <dbReference type="ARBA" id="ARBA00022449"/>
    </source>
</evidence>
<dbReference type="GO" id="GO:0046872">
    <property type="term" value="F:metal ion binding"/>
    <property type="evidence" value="ECO:0007669"/>
    <property type="project" value="UniProtKB-KW"/>
</dbReference>
<feature type="transmembrane region" description="Helical" evidence="21">
    <location>
        <begin position="833"/>
        <end position="853"/>
    </location>
</feature>
<keyword evidence="18" id="KW-0739">Sodium transport</keyword>
<keyword evidence="14" id="KW-0915">Sodium</keyword>
<proteinExistence type="inferred from homology"/>
<evidence type="ECO:0000256" key="12">
    <source>
        <dbReference type="ARBA" id="ARBA00022860"/>
    </source>
</evidence>
<dbReference type="InterPro" id="IPR032452">
    <property type="entry name" value="Na_Ca_Ex_C-exten"/>
</dbReference>
<feature type="region of interest" description="Disordered" evidence="20">
    <location>
        <begin position="30"/>
        <end position="52"/>
    </location>
</feature>
<dbReference type="NCBIfam" id="TIGR00845">
    <property type="entry name" value="caca"/>
    <property type="match status" value="1"/>
</dbReference>
<dbReference type="GO" id="GO:0005516">
    <property type="term" value="F:calmodulin binding"/>
    <property type="evidence" value="ECO:0007669"/>
    <property type="project" value="UniProtKB-KW"/>
</dbReference>
<evidence type="ECO:0000313" key="24">
    <source>
        <dbReference type="Ensembl" id="ENSSANP00000046417.1"/>
    </source>
</evidence>
<comment type="similarity">
    <text evidence="2">Belongs to the Ca(2+):cation antiporter (CaCA) (TC 2.A.19) family. SLC8 subfamily.</text>
</comment>
<evidence type="ECO:0000256" key="21">
    <source>
        <dbReference type="SAM" id="Phobius"/>
    </source>
</evidence>
<keyword evidence="15" id="KW-0406">Ion transport</keyword>
<dbReference type="InterPro" id="IPR004836">
    <property type="entry name" value="Na_Ca_Ex"/>
</dbReference>
<evidence type="ECO:0000256" key="17">
    <source>
        <dbReference type="ARBA" id="ARBA00023180"/>
    </source>
</evidence>
<dbReference type="Ensembl" id="ENSSANT00000049393.1">
    <property type="protein sequence ID" value="ENSSANP00000046417.1"/>
    <property type="gene ID" value="ENSSANG00000023410.1"/>
</dbReference>
<dbReference type="Gene3D" id="1.20.1420.30">
    <property type="entry name" value="NCX, central ion-binding region"/>
    <property type="match status" value="2"/>
</dbReference>
<protein>
    <submittedName>
        <fullName evidence="24">Sodium/calcium exchanger 1-like</fullName>
    </submittedName>
</protein>
<evidence type="ECO:0000259" key="23">
    <source>
        <dbReference type="SMART" id="SM00237"/>
    </source>
</evidence>
<evidence type="ECO:0000256" key="5">
    <source>
        <dbReference type="ARBA" id="ARBA00022475"/>
    </source>
</evidence>
<comment type="catalytic activity">
    <reaction evidence="19">
        <text>Ca(2+)(in) + 3 Na(+)(out) = Ca(2+)(out) + 3 Na(+)(in)</text>
        <dbReference type="Rhea" id="RHEA:69955"/>
        <dbReference type="ChEBI" id="CHEBI:29101"/>
        <dbReference type="ChEBI" id="CHEBI:29108"/>
    </reaction>
</comment>
<evidence type="ECO:0000256" key="22">
    <source>
        <dbReference type="SAM" id="SignalP"/>
    </source>
</evidence>
<reference evidence="24" key="2">
    <citation type="submission" date="2025-09" db="UniProtKB">
        <authorList>
            <consortium name="Ensembl"/>
        </authorList>
    </citation>
    <scope>IDENTIFICATION</scope>
</reference>
<dbReference type="Pfam" id="PF01699">
    <property type="entry name" value="Na_Ca_ex"/>
    <property type="match status" value="2"/>
</dbReference>
<evidence type="ECO:0000256" key="11">
    <source>
        <dbReference type="ARBA" id="ARBA00022837"/>
    </source>
</evidence>
<dbReference type="GeneID" id="107695067"/>
<feature type="compositionally biased region" description="Polar residues" evidence="20">
    <location>
        <begin position="31"/>
        <end position="51"/>
    </location>
</feature>
<evidence type="ECO:0000256" key="10">
    <source>
        <dbReference type="ARBA" id="ARBA00022737"/>
    </source>
</evidence>
<dbReference type="InterPro" id="IPR038081">
    <property type="entry name" value="CalX-like_sf"/>
</dbReference>
<accession>A0A671NSD6</accession>
<dbReference type="InterPro" id="IPR051171">
    <property type="entry name" value="CaCA"/>
</dbReference>
<evidence type="ECO:0000256" key="20">
    <source>
        <dbReference type="SAM" id="MobiDB-lite"/>
    </source>
</evidence>
<dbReference type="Proteomes" id="UP000472260">
    <property type="component" value="Unassembled WGS sequence"/>
</dbReference>
<feature type="transmembrane region" description="Helical" evidence="21">
    <location>
        <begin position="236"/>
        <end position="256"/>
    </location>
</feature>
<evidence type="ECO:0000256" key="1">
    <source>
        <dbReference type="ARBA" id="ARBA00004651"/>
    </source>
</evidence>
<evidence type="ECO:0000256" key="6">
    <source>
        <dbReference type="ARBA" id="ARBA00022568"/>
    </source>
</evidence>
<evidence type="ECO:0000256" key="18">
    <source>
        <dbReference type="ARBA" id="ARBA00023201"/>
    </source>
</evidence>
<dbReference type="FunFam" id="1.20.1420.30:FF:000003">
    <property type="entry name" value="sodium/calcium exchanger 1 isoform X1"/>
    <property type="match status" value="1"/>
</dbReference>
<keyword evidence="7 21" id="KW-0812">Transmembrane</keyword>
<dbReference type="GO" id="GO:0042383">
    <property type="term" value="C:sarcolemma"/>
    <property type="evidence" value="ECO:0007669"/>
    <property type="project" value="TreeGrafter"/>
</dbReference>
<dbReference type="Pfam" id="PF03160">
    <property type="entry name" value="Calx-beta"/>
    <property type="match status" value="1"/>
</dbReference>
<dbReference type="Pfam" id="PF16494">
    <property type="entry name" value="Na_Ca_ex_C"/>
    <property type="match status" value="1"/>
</dbReference>
<dbReference type="GO" id="GO:0030424">
    <property type="term" value="C:axon"/>
    <property type="evidence" value="ECO:0007669"/>
    <property type="project" value="TreeGrafter"/>
</dbReference>
<sequence length="931" mass="103676">MGQSGTSSYFSLVLKLSIFLLVFSYEPTPATAGSSKSSLDVDASNENSTHETCGGSFECKEGVILPIWTPENPSFGDKLARATVYFVGLVYMFLGVSIIADRFMASIEVITSQEKEITIKKPNGETTTTTVHIWNETVSNLTLMALGSSAPEIMLSVVEVCGHNFDAGELGPNTIVGSAAFNMFVIIGFCVSVIPEGEHRKVKHLRVFFVTATWSIFAYIWLYLILAVISPGIVEVWEGLLTLFFFPICVIFAWVADRRLLFYKYLYKRYRVGKQRGMIIETEGEPELQSKADIEMDGGMLNSHGDEILDGTVDTEDKDMDEDKARREMARILKELKQKHPEKEMEQLVELANYHVLSQQQKSRAFYRCQATRLMTGAGNILKKHAADQARKALGNHELRSEVSDNDISSKIFFDPGTYQCLENCGTVALNVVRRGGDLTSTVSVEYRTEDGTANAGSDYQFTEGVIVFKPGETEKEIRVDIIDDDIFEEDEHFLVHLLNVKVISEGTDNEKGGNHVDTIASLGLPSTATVTIFDDDHAGIFTFEEPIVHVSESIGMMEVKVARTSGARGVVVIPYKSIEGTAKGGGEDFEDTHGVLEFQNDEISKTVKVKILDHEKYDKHANFFIELQEPKWRRRGWTEDGEEENLTKKEKDERHIAEMGRPTLGEHVKLEVIIEESYEFKSTVDKLIKKTNLALLVGTNSWRDQFIEAITVRSGEDDDDECGEEKMPSCFDYVMHFLTVFWKVLFAFVPPTDYWNGWACFIVSIIMIGVLTAFIGDLASHFGCTIGLKDSVTAVVFVALGTSVPDTFASKVAAIQDQYADASIGNVTGSNAVNVFLGIGLAWSIAAIFHQAHGQYFRVDPGTLAFSVTVFTIFAFICISVLMYRRRPEIGGELGGPQTPKILTTTLFFSLWLMYIILSSMEAYCIIKGF</sequence>
<dbReference type="FunFam" id="1.20.1420.30:FF:000001">
    <property type="entry name" value="sodium/calcium exchanger 1 isoform X1"/>
    <property type="match status" value="1"/>
</dbReference>
<dbReference type="PRINTS" id="PR01259">
    <property type="entry name" value="NACAEXCHNGR"/>
</dbReference>
<feature type="transmembrane region" description="Helical" evidence="21">
    <location>
        <begin position="175"/>
        <end position="195"/>
    </location>
</feature>
<gene>
    <name evidence="24" type="primary">LOC107695067</name>
</gene>
<feature type="transmembrane region" description="Helical" evidence="21">
    <location>
        <begin position="207"/>
        <end position="230"/>
    </location>
</feature>
<evidence type="ECO:0000256" key="19">
    <source>
        <dbReference type="ARBA" id="ARBA00033667"/>
    </source>
</evidence>
<keyword evidence="9 22" id="KW-0732">Signal</keyword>
<dbReference type="InterPro" id="IPR004837">
    <property type="entry name" value="NaCa_Exmemb"/>
</dbReference>
<dbReference type="PANTHER" id="PTHR11878">
    <property type="entry name" value="SODIUM/CALCIUM EXCHANGER"/>
    <property type="match status" value="1"/>
</dbReference>
<comment type="subcellular location">
    <subcellularLocation>
        <location evidence="1">Cell membrane</location>
        <topology evidence="1">Multi-pass membrane protein</topology>
    </subcellularLocation>
</comment>
<evidence type="ECO:0000256" key="14">
    <source>
        <dbReference type="ARBA" id="ARBA00023053"/>
    </source>
</evidence>
<keyword evidence="3" id="KW-0813">Transport</keyword>
<keyword evidence="8" id="KW-0479">Metal-binding</keyword>
<keyword evidence="25" id="KW-1185">Reference proteome</keyword>
<dbReference type="FunFam" id="2.60.40.2030:FF:000001">
    <property type="entry name" value="sodium/calcium exchanger 1 isoform X1"/>
    <property type="match status" value="1"/>
</dbReference>
<evidence type="ECO:0000256" key="7">
    <source>
        <dbReference type="ARBA" id="ARBA00022692"/>
    </source>
</evidence>
<keyword evidence="17" id="KW-0325">Glycoprotein</keyword>
<dbReference type="GO" id="GO:0005432">
    <property type="term" value="F:calcium:sodium antiporter activity"/>
    <property type="evidence" value="ECO:0007669"/>
    <property type="project" value="InterPro"/>
</dbReference>
<dbReference type="InterPro" id="IPR044880">
    <property type="entry name" value="NCX_ion-bd_dom_sf"/>
</dbReference>
<feature type="domain" description="Calx-beta" evidence="23">
    <location>
        <begin position="399"/>
        <end position="499"/>
    </location>
</feature>
<dbReference type="GO" id="GO:0007154">
    <property type="term" value="P:cell communication"/>
    <property type="evidence" value="ECO:0007669"/>
    <property type="project" value="InterPro"/>
</dbReference>
<dbReference type="Gene3D" id="2.60.40.2030">
    <property type="match status" value="2"/>
</dbReference>
<evidence type="ECO:0000256" key="8">
    <source>
        <dbReference type="ARBA" id="ARBA00022723"/>
    </source>
</evidence>
<dbReference type="AlphaFoldDB" id="A0A671NSD6"/>